<evidence type="ECO:0000313" key="1">
    <source>
        <dbReference type="EnsemblMetazoa" id="GAUT040530-PA"/>
    </source>
</evidence>
<proteinExistence type="predicted"/>
<reference evidence="1" key="1">
    <citation type="submission" date="2020-05" db="UniProtKB">
        <authorList>
            <consortium name="EnsemblMetazoa"/>
        </authorList>
    </citation>
    <scope>IDENTIFICATION</scope>
    <source>
        <strain evidence="1">TTRI</strain>
    </source>
</reference>
<dbReference type="EnsemblMetazoa" id="GAUT040530-RA">
    <property type="protein sequence ID" value="GAUT040530-PA"/>
    <property type="gene ID" value="GAUT040530"/>
</dbReference>
<dbReference type="GO" id="GO:0007219">
    <property type="term" value="P:Notch signaling pathway"/>
    <property type="evidence" value="ECO:0007669"/>
    <property type="project" value="InterPro"/>
</dbReference>
<sequence>MFTDTKNAMNACHYNDVTMHTMMMVEKSEKCRLKKILKPLERLISLKTRNKKATITSSVPNNVNLNNALANANKESAYDKPVKQAKEISTNHKLLSDEHWMAVDGDGDGDGSPSKHKEIILRLQAPEVFIRSVNIEKPSSLNACIHCVYGRNCQHVVSNSSNICDENNCLALPVSTEAIENSPFKDWLWSDTWPVAKMQKCFDL</sequence>
<dbReference type="GO" id="GO:0007423">
    <property type="term" value="P:sensory organ development"/>
    <property type="evidence" value="ECO:0007669"/>
    <property type="project" value="InterPro"/>
</dbReference>
<dbReference type="AlphaFoldDB" id="A0A1A9VLA8"/>
<dbReference type="Pfam" id="PF15952">
    <property type="entry name" value="ESM4"/>
    <property type="match status" value="1"/>
</dbReference>
<name>A0A1A9VLA8_GLOAU</name>
<dbReference type="VEuPathDB" id="VectorBase:GAUT040530"/>
<organism evidence="1 2">
    <name type="scientific">Glossina austeni</name>
    <name type="common">Savannah tsetse fly</name>
    <dbReference type="NCBI Taxonomy" id="7395"/>
    <lineage>
        <taxon>Eukaryota</taxon>
        <taxon>Metazoa</taxon>
        <taxon>Ecdysozoa</taxon>
        <taxon>Arthropoda</taxon>
        <taxon>Hexapoda</taxon>
        <taxon>Insecta</taxon>
        <taxon>Pterygota</taxon>
        <taxon>Neoptera</taxon>
        <taxon>Endopterygota</taxon>
        <taxon>Diptera</taxon>
        <taxon>Brachycera</taxon>
        <taxon>Muscomorpha</taxon>
        <taxon>Hippoboscoidea</taxon>
        <taxon>Glossinidae</taxon>
        <taxon>Glossina</taxon>
    </lineage>
</organism>
<dbReference type="InterPro" id="IPR029686">
    <property type="entry name" value="Malpha/m4/m2"/>
</dbReference>
<dbReference type="Proteomes" id="UP000078200">
    <property type="component" value="Unassembled WGS sequence"/>
</dbReference>
<accession>A0A1A9VLA8</accession>
<keyword evidence="2" id="KW-1185">Reference proteome</keyword>
<protein>
    <submittedName>
        <fullName evidence="1">Uncharacterized protein</fullName>
    </submittedName>
</protein>
<evidence type="ECO:0000313" key="2">
    <source>
        <dbReference type="Proteomes" id="UP000078200"/>
    </source>
</evidence>